<protein>
    <submittedName>
        <fullName evidence="2">Uncharacterized protein</fullName>
    </submittedName>
</protein>
<name>A0AAV1S9A3_9ROSI</name>
<comment type="caution">
    <text evidence="2">The sequence shown here is derived from an EMBL/GenBank/DDBJ whole genome shotgun (WGS) entry which is preliminary data.</text>
</comment>
<evidence type="ECO:0000256" key="1">
    <source>
        <dbReference type="SAM" id="MobiDB-lite"/>
    </source>
</evidence>
<proteinExistence type="predicted"/>
<feature type="compositionally biased region" description="Polar residues" evidence="1">
    <location>
        <begin position="68"/>
        <end position="81"/>
    </location>
</feature>
<dbReference type="Proteomes" id="UP001314170">
    <property type="component" value="Unassembled WGS sequence"/>
</dbReference>
<evidence type="ECO:0000313" key="2">
    <source>
        <dbReference type="EMBL" id="CAK7347520.1"/>
    </source>
</evidence>
<sequence>MKPKIIRPELITRKFEANEQSQNYFPLPYHDECTDQTTLRVAAILYCGCTIIHMAKGRKVGGVEHTGDTSPTKQPIDNPQFPTGGDAKKHSTITRTAARSQSRVKQPILKDFIFELAIIQHIDLVAIRLEQNASYQTQEICTCITGRIAEQFL</sequence>
<accession>A0AAV1S9A3</accession>
<dbReference type="AlphaFoldDB" id="A0AAV1S9A3"/>
<feature type="region of interest" description="Disordered" evidence="1">
    <location>
        <begin position="62"/>
        <end position="97"/>
    </location>
</feature>
<reference evidence="2 3" key="1">
    <citation type="submission" date="2024-01" db="EMBL/GenBank/DDBJ databases">
        <authorList>
            <person name="Waweru B."/>
        </authorList>
    </citation>
    <scope>NUCLEOTIDE SEQUENCE [LARGE SCALE GENOMIC DNA]</scope>
</reference>
<dbReference type="EMBL" id="CAWUPB010001173">
    <property type="protein sequence ID" value="CAK7347520.1"/>
    <property type="molecule type" value="Genomic_DNA"/>
</dbReference>
<organism evidence="2 3">
    <name type="scientific">Dovyalis caffra</name>
    <dbReference type="NCBI Taxonomy" id="77055"/>
    <lineage>
        <taxon>Eukaryota</taxon>
        <taxon>Viridiplantae</taxon>
        <taxon>Streptophyta</taxon>
        <taxon>Embryophyta</taxon>
        <taxon>Tracheophyta</taxon>
        <taxon>Spermatophyta</taxon>
        <taxon>Magnoliopsida</taxon>
        <taxon>eudicotyledons</taxon>
        <taxon>Gunneridae</taxon>
        <taxon>Pentapetalae</taxon>
        <taxon>rosids</taxon>
        <taxon>fabids</taxon>
        <taxon>Malpighiales</taxon>
        <taxon>Salicaceae</taxon>
        <taxon>Flacourtieae</taxon>
        <taxon>Dovyalis</taxon>
    </lineage>
</organism>
<gene>
    <name evidence="2" type="ORF">DCAF_LOCUS20207</name>
</gene>
<keyword evidence="3" id="KW-1185">Reference proteome</keyword>
<evidence type="ECO:0000313" key="3">
    <source>
        <dbReference type="Proteomes" id="UP001314170"/>
    </source>
</evidence>